<keyword evidence="6 12" id="KW-0812">Transmembrane</keyword>
<keyword evidence="3 12" id="KW-0813">Transport</keyword>
<feature type="transmembrane region" description="Helical" evidence="12">
    <location>
        <begin position="323"/>
        <end position="345"/>
    </location>
</feature>
<comment type="subcellular location">
    <subcellularLocation>
        <location evidence="1">Cell membrane</location>
        <topology evidence="1">Multi-pass membrane protein</topology>
    </subcellularLocation>
</comment>
<gene>
    <name evidence="13" type="ORF">DXU93_13735</name>
</gene>
<dbReference type="InterPro" id="IPR002585">
    <property type="entry name" value="Cyt-d_ubiquinol_oxidase_su_1"/>
</dbReference>
<dbReference type="PANTHER" id="PTHR30365">
    <property type="entry name" value="CYTOCHROME D UBIQUINOL OXIDASE"/>
    <property type="match status" value="1"/>
</dbReference>
<evidence type="ECO:0000256" key="5">
    <source>
        <dbReference type="ARBA" id="ARBA00022617"/>
    </source>
</evidence>
<evidence type="ECO:0000256" key="7">
    <source>
        <dbReference type="ARBA" id="ARBA00022723"/>
    </source>
</evidence>
<dbReference type="Proteomes" id="UP000257127">
    <property type="component" value="Unassembled WGS sequence"/>
</dbReference>
<keyword evidence="9 12" id="KW-1133">Transmembrane helix</keyword>
<keyword evidence="4 12" id="KW-1003">Cell membrane</keyword>
<name>A0A3E1EUM3_9FLAO</name>
<evidence type="ECO:0000256" key="2">
    <source>
        <dbReference type="ARBA" id="ARBA00009819"/>
    </source>
</evidence>
<keyword evidence="5 12" id="KW-0349">Heme</keyword>
<evidence type="ECO:0000256" key="6">
    <source>
        <dbReference type="ARBA" id="ARBA00022692"/>
    </source>
</evidence>
<keyword evidence="11 12" id="KW-0472">Membrane</keyword>
<dbReference type="PANTHER" id="PTHR30365:SF14">
    <property type="entry name" value="CYTOCHROME BD MENAQUINOL OXIDASE SUBUNIT I-RELATED"/>
    <property type="match status" value="1"/>
</dbReference>
<dbReference type="OrthoDB" id="9807042at2"/>
<dbReference type="GO" id="GO:0009055">
    <property type="term" value="F:electron transfer activity"/>
    <property type="evidence" value="ECO:0007669"/>
    <property type="project" value="UniProtKB-UniRule"/>
</dbReference>
<dbReference type="GO" id="GO:0005886">
    <property type="term" value="C:plasma membrane"/>
    <property type="evidence" value="ECO:0007669"/>
    <property type="project" value="UniProtKB-SubCell"/>
</dbReference>
<feature type="transmembrane region" description="Helical" evidence="12">
    <location>
        <begin position="12"/>
        <end position="34"/>
    </location>
</feature>
<feature type="transmembrane region" description="Helical" evidence="12">
    <location>
        <begin position="91"/>
        <end position="115"/>
    </location>
</feature>
<dbReference type="GO" id="GO:0016682">
    <property type="term" value="F:oxidoreductase activity, acting on diphenols and related substances as donors, oxygen as acceptor"/>
    <property type="evidence" value="ECO:0007669"/>
    <property type="project" value="TreeGrafter"/>
</dbReference>
<dbReference type="GO" id="GO:0019646">
    <property type="term" value="P:aerobic electron transport chain"/>
    <property type="evidence" value="ECO:0007669"/>
    <property type="project" value="InterPro"/>
</dbReference>
<evidence type="ECO:0000256" key="12">
    <source>
        <dbReference type="PIRNR" id="PIRNR006446"/>
    </source>
</evidence>
<evidence type="ECO:0000256" key="11">
    <source>
        <dbReference type="ARBA" id="ARBA00023136"/>
    </source>
</evidence>
<feature type="transmembrane region" description="Helical" evidence="12">
    <location>
        <begin position="409"/>
        <end position="430"/>
    </location>
</feature>
<keyword evidence="7 12" id="KW-0479">Metal-binding</keyword>
<keyword evidence="10 12" id="KW-0408">Iron</keyword>
<comment type="caution">
    <text evidence="13">The sequence shown here is derived from an EMBL/GenBank/DDBJ whole genome shotgun (WGS) entry which is preliminary data.</text>
</comment>
<dbReference type="Pfam" id="PF01654">
    <property type="entry name" value="Cyt_bd_oxida_I"/>
    <property type="match status" value="1"/>
</dbReference>
<evidence type="ECO:0000256" key="3">
    <source>
        <dbReference type="ARBA" id="ARBA00022448"/>
    </source>
</evidence>
<protein>
    <submittedName>
        <fullName evidence="13">Cytochrome ubiquinol oxidase subunit I</fullName>
    </submittedName>
</protein>
<evidence type="ECO:0000313" key="13">
    <source>
        <dbReference type="EMBL" id="RFC53261.1"/>
    </source>
</evidence>
<dbReference type="EMBL" id="QURB01000010">
    <property type="protein sequence ID" value="RFC53261.1"/>
    <property type="molecule type" value="Genomic_DNA"/>
</dbReference>
<evidence type="ECO:0000256" key="10">
    <source>
        <dbReference type="ARBA" id="ARBA00023004"/>
    </source>
</evidence>
<keyword evidence="14" id="KW-1185">Reference proteome</keyword>
<feature type="transmembrane region" description="Helical" evidence="12">
    <location>
        <begin position="188"/>
        <end position="208"/>
    </location>
</feature>
<comment type="similarity">
    <text evidence="2 12">Belongs to the cytochrome ubiquinol oxidase subunit 1 family.</text>
</comment>
<evidence type="ECO:0000256" key="1">
    <source>
        <dbReference type="ARBA" id="ARBA00004651"/>
    </source>
</evidence>
<evidence type="ECO:0000256" key="4">
    <source>
        <dbReference type="ARBA" id="ARBA00022475"/>
    </source>
</evidence>
<dbReference type="GO" id="GO:0020037">
    <property type="term" value="F:heme binding"/>
    <property type="evidence" value="ECO:0007669"/>
    <property type="project" value="TreeGrafter"/>
</dbReference>
<dbReference type="RefSeq" id="WP_116881882.1">
    <property type="nucleotide sequence ID" value="NZ_QURB01000010.1"/>
</dbReference>
<reference evidence="13 14" key="1">
    <citation type="submission" date="2018-08" db="EMBL/GenBank/DDBJ databases">
        <title>The draft genome squence of Brumimicrobium sp. N62.</title>
        <authorList>
            <person name="Du Z.-J."/>
            <person name="Luo H.-R."/>
        </authorList>
    </citation>
    <scope>NUCLEOTIDE SEQUENCE [LARGE SCALE GENOMIC DNA]</scope>
    <source>
        <strain evidence="13 14">N62</strain>
    </source>
</reference>
<proteinExistence type="inferred from homology"/>
<evidence type="ECO:0000313" key="14">
    <source>
        <dbReference type="Proteomes" id="UP000257127"/>
    </source>
</evidence>
<feature type="transmembrane region" description="Helical" evidence="12">
    <location>
        <begin position="127"/>
        <end position="145"/>
    </location>
</feature>
<dbReference type="GO" id="GO:0070069">
    <property type="term" value="C:cytochrome complex"/>
    <property type="evidence" value="ECO:0007669"/>
    <property type="project" value="UniProtKB-UniRule"/>
</dbReference>
<dbReference type="AlphaFoldDB" id="A0A3E1EUM3"/>
<dbReference type="GO" id="GO:0046872">
    <property type="term" value="F:metal ion binding"/>
    <property type="evidence" value="ECO:0007669"/>
    <property type="project" value="UniProtKB-UniRule"/>
</dbReference>
<feature type="transmembrane region" description="Helical" evidence="12">
    <location>
        <begin position="54"/>
        <end position="71"/>
    </location>
</feature>
<feature type="transmembrane region" description="Helical" evidence="12">
    <location>
        <begin position="357"/>
        <end position="378"/>
    </location>
</feature>
<accession>A0A3E1EUM3</accession>
<sequence>MEDMIFYDRLQFAFTITFHYLFPQLTMGLSLMIVYFKWKFLRTNESMFNDAAKFWMKIFALNFAMGVVTGIPMEFQFGTNWAKFSELTGGIIGQTLAMEGMFSFFLESSFLGLFLFGEKLLGQKLHFLTGFLVFLGSWASGYLIIATHSWMQHPVGYEILENGRYVLNNFGDLFSNPWLIPAFLHNQMGSVITSSFIVAGIGAFYILSKKNVAFGKLFLKTGVIFGLISSILVAFPTGDLAAKNVAKYQPAAFAGMEGIFETEEGGAEIVLIGQPDMENKRLDNKIAVPNVLSFLTYQRWDAEIKGLNEFDESVHPTNVPGLYYSYHIMVGLGTVFIGLMILATIQLFRKKLYQTKWILWALLFMIPFPYIANTAGWYTAELGRQPWLVYDLLRTVDGISPTVSSGNTLFTLLGFVGLYFLLGLLFLLLAGKIINKGPETSKID</sequence>
<evidence type="ECO:0000256" key="9">
    <source>
        <dbReference type="ARBA" id="ARBA00022989"/>
    </source>
</evidence>
<evidence type="ECO:0000256" key="8">
    <source>
        <dbReference type="ARBA" id="ARBA00022982"/>
    </source>
</evidence>
<feature type="transmembrane region" description="Helical" evidence="12">
    <location>
        <begin position="217"/>
        <end position="235"/>
    </location>
</feature>
<keyword evidence="8 12" id="KW-0249">Electron transport</keyword>
<organism evidence="13 14">
    <name type="scientific">Brumimicrobium aurantiacum</name>
    <dbReference type="NCBI Taxonomy" id="1737063"/>
    <lineage>
        <taxon>Bacteria</taxon>
        <taxon>Pseudomonadati</taxon>
        <taxon>Bacteroidota</taxon>
        <taxon>Flavobacteriia</taxon>
        <taxon>Flavobacteriales</taxon>
        <taxon>Crocinitomicaceae</taxon>
        <taxon>Brumimicrobium</taxon>
    </lineage>
</organism>
<dbReference type="PIRSF" id="PIRSF006446">
    <property type="entry name" value="Cyt_quinol_oxidase_1"/>
    <property type="match status" value="1"/>
</dbReference>